<reference evidence="1 2" key="1">
    <citation type="journal article" date="2022" name="Allergy">
        <title>Genome assembly and annotation of Periplaneta americana reveal a comprehensive cockroach allergen profile.</title>
        <authorList>
            <person name="Wang L."/>
            <person name="Xiong Q."/>
            <person name="Saelim N."/>
            <person name="Wang L."/>
            <person name="Nong W."/>
            <person name="Wan A.T."/>
            <person name="Shi M."/>
            <person name="Liu X."/>
            <person name="Cao Q."/>
            <person name="Hui J.H.L."/>
            <person name="Sookrung N."/>
            <person name="Leung T.F."/>
            <person name="Tungtrongchitr A."/>
            <person name="Tsui S.K.W."/>
        </authorList>
    </citation>
    <scope>NUCLEOTIDE SEQUENCE [LARGE SCALE GENOMIC DNA]</scope>
    <source>
        <strain evidence="1">PWHHKU_190912</strain>
    </source>
</reference>
<dbReference type="Proteomes" id="UP001148838">
    <property type="component" value="Unassembled WGS sequence"/>
</dbReference>
<evidence type="ECO:0000313" key="2">
    <source>
        <dbReference type="Proteomes" id="UP001148838"/>
    </source>
</evidence>
<name>A0ABQ8S1G5_PERAM</name>
<keyword evidence="2" id="KW-1185">Reference proteome</keyword>
<protein>
    <submittedName>
        <fullName evidence="1">Uncharacterized protein</fullName>
    </submittedName>
</protein>
<organism evidence="1 2">
    <name type="scientific">Periplaneta americana</name>
    <name type="common">American cockroach</name>
    <name type="synonym">Blatta americana</name>
    <dbReference type="NCBI Taxonomy" id="6978"/>
    <lineage>
        <taxon>Eukaryota</taxon>
        <taxon>Metazoa</taxon>
        <taxon>Ecdysozoa</taxon>
        <taxon>Arthropoda</taxon>
        <taxon>Hexapoda</taxon>
        <taxon>Insecta</taxon>
        <taxon>Pterygota</taxon>
        <taxon>Neoptera</taxon>
        <taxon>Polyneoptera</taxon>
        <taxon>Dictyoptera</taxon>
        <taxon>Blattodea</taxon>
        <taxon>Blattoidea</taxon>
        <taxon>Blattidae</taxon>
        <taxon>Blattinae</taxon>
        <taxon>Periplaneta</taxon>
    </lineage>
</organism>
<evidence type="ECO:0000313" key="1">
    <source>
        <dbReference type="EMBL" id="KAJ4427838.1"/>
    </source>
</evidence>
<sequence>MAGLCEGGNEPSGSLKAIAEQQEWSRARAQCSGELQLSHVENLQQVEPPSCSTNLGSRMQLTAAVKYS</sequence>
<gene>
    <name evidence="1" type="ORF">ANN_25617</name>
</gene>
<proteinExistence type="predicted"/>
<comment type="caution">
    <text evidence="1">The sequence shown here is derived from an EMBL/GenBank/DDBJ whole genome shotgun (WGS) entry which is preliminary data.</text>
</comment>
<accession>A0ABQ8S1G5</accession>
<dbReference type="EMBL" id="JAJSOF020000038">
    <property type="protein sequence ID" value="KAJ4427838.1"/>
    <property type="molecule type" value="Genomic_DNA"/>
</dbReference>